<keyword evidence="3" id="KW-0560">Oxidoreductase</keyword>
<evidence type="ECO:0000256" key="4">
    <source>
        <dbReference type="ARBA" id="ARBA00023157"/>
    </source>
</evidence>
<dbReference type="EMBL" id="DTCK01000008">
    <property type="protein sequence ID" value="HGQ35202.1"/>
    <property type="molecule type" value="Genomic_DNA"/>
</dbReference>
<evidence type="ECO:0000313" key="8">
    <source>
        <dbReference type="EMBL" id="HGQ65047.1"/>
    </source>
</evidence>
<accession>A0A7C4NNE7</accession>
<dbReference type="PRINTS" id="PR00368">
    <property type="entry name" value="FADPNR"/>
</dbReference>
<evidence type="ECO:0000259" key="6">
    <source>
        <dbReference type="Pfam" id="PF07992"/>
    </source>
</evidence>
<organism evidence="8">
    <name type="scientific">Ignisphaera aggregans</name>
    <dbReference type="NCBI Taxonomy" id="334771"/>
    <lineage>
        <taxon>Archaea</taxon>
        <taxon>Thermoproteota</taxon>
        <taxon>Thermoprotei</taxon>
        <taxon>Desulfurococcales</taxon>
        <taxon>Desulfurococcaceae</taxon>
        <taxon>Ignisphaera</taxon>
    </lineage>
</organism>
<dbReference type="Gene3D" id="3.50.50.60">
    <property type="entry name" value="FAD/NAD(P)-binding domain"/>
    <property type="match status" value="2"/>
</dbReference>
<dbReference type="InterPro" id="IPR036188">
    <property type="entry name" value="FAD/NAD-bd_sf"/>
</dbReference>
<dbReference type="AlphaFoldDB" id="A0A7C4NNE7"/>
<dbReference type="EMBL" id="DTBD01000067">
    <property type="protein sequence ID" value="HGQ65047.1"/>
    <property type="molecule type" value="Genomic_DNA"/>
</dbReference>
<evidence type="ECO:0000256" key="2">
    <source>
        <dbReference type="ARBA" id="ARBA00022827"/>
    </source>
</evidence>
<dbReference type="InterPro" id="IPR008255">
    <property type="entry name" value="Pyr_nucl-diS_OxRdtase_2_AS"/>
</dbReference>
<dbReference type="InterPro" id="IPR023753">
    <property type="entry name" value="FAD/NAD-binding_dom"/>
</dbReference>
<keyword evidence="5" id="KW-0676">Redox-active center</keyword>
<dbReference type="SUPFAM" id="SSF51905">
    <property type="entry name" value="FAD/NAD(P)-binding domain"/>
    <property type="match status" value="1"/>
</dbReference>
<sequence length="325" mass="35322">MSRFRLEVPRAEDKEYEAVVVGAGPAGLTAALYLARYGVKTIVVSKDIGGRMALAPLIEDYPGLGSVPGAKLAELFVNHVKNLGVPIILDVVKDLKKEDNLWCIYTDSGRRICGYVVILAMGGENRKLNVPGEDKFLGRGVSYCATCDGPLFRNKVVAVVGGGNTALVSALYLADIASKVYLIHRRKEFRAYPTYIDKAKSHPKIEFILDSIVDKILGEDKVEGVKVKNIKTSEEITLKIDGIFIEIGVNPPTEFFKKIGIQVDETGRAIVKHDKSTNLPGLYVAGDAAGGPYKYVFDQIVTAAAEGAVAADAAFKYILENIRRT</sequence>
<keyword evidence="1" id="KW-0285">Flavoprotein</keyword>
<dbReference type="Pfam" id="PF07992">
    <property type="entry name" value="Pyr_redox_2"/>
    <property type="match status" value="1"/>
</dbReference>
<dbReference type="PRINTS" id="PR00469">
    <property type="entry name" value="PNDRDTASEII"/>
</dbReference>
<proteinExistence type="predicted"/>
<dbReference type="PROSITE" id="PS00573">
    <property type="entry name" value="PYRIDINE_REDOX_2"/>
    <property type="match status" value="1"/>
</dbReference>
<evidence type="ECO:0000256" key="1">
    <source>
        <dbReference type="ARBA" id="ARBA00022630"/>
    </source>
</evidence>
<keyword evidence="4" id="KW-1015">Disulfide bond</keyword>
<gene>
    <name evidence="8" type="ORF">ENU08_07380</name>
    <name evidence="7" type="ORF">ENU41_00790</name>
</gene>
<feature type="domain" description="FAD/NAD(P)-binding" evidence="6">
    <location>
        <begin position="17"/>
        <end position="307"/>
    </location>
</feature>
<evidence type="ECO:0000313" key="7">
    <source>
        <dbReference type="EMBL" id="HGQ35202.1"/>
    </source>
</evidence>
<evidence type="ECO:0000256" key="3">
    <source>
        <dbReference type="ARBA" id="ARBA00023002"/>
    </source>
</evidence>
<evidence type="ECO:0000256" key="5">
    <source>
        <dbReference type="ARBA" id="ARBA00023284"/>
    </source>
</evidence>
<keyword evidence="2" id="KW-0274">FAD</keyword>
<protein>
    <submittedName>
        <fullName evidence="8">FAD-binding protein</fullName>
    </submittedName>
</protein>
<dbReference type="InterPro" id="IPR050097">
    <property type="entry name" value="Ferredoxin-NADP_redctase_2"/>
</dbReference>
<dbReference type="PANTHER" id="PTHR48105">
    <property type="entry name" value="THIOREDOXIN REDUCTASE 1-RELATED-RELATED"/>
    <property type="match status" value="1"/>
</dbReference>
<comment type="caution">
    <text evidence="8">The sequence shown here is derived from an EMBL/GenBank/DDBJ whole genome shotgun (WGS) entry which is preliminary data.</text>
</comment>
<dbReference type="GO" id="GO:0016668">
    <property type="term" value="F:oxidoreductase activity, acting on a sulfur group of donors, NAD(P) as acceptor"/>
    <property type="evidence" value="ECO:0007669"/>
    <property type="project" value="UniProtKB-ARBA"/>
</dbReference>
<reference evidence="8" key="1">
    <citation type="journal article" date="2020" name="mSystems">
        <title>Genome- and Community-Level Interaction Insights into Carbon Utilization and Element Cycling Functions of Hydrothermarchaeota in Hydrothermal Sediment.</title>
        <authorList>
            <person name="Zhou Z."/>
            <person name="Liu Y."/>
            <person name="Xu W."/>
            <person name="Pan J."/>
            <person name="Luo Z.H."/>
            <person name="Li M."/>
        </authorList>
    </citation>
    <scope>NUCLEOTIDE SEQUENCE [LARGE SCALE GENOMIC DNA]</scope>
    <source>
        <strain evidence="8">SpSt-637</strain>
        <strain evidence="7">SpSt-667</strain>
    </source>
</reference>
<name>A0A7C4NNE7_9CREN</name>